<feature type="region of interest" description="Disordered" evidence="1">
    <location>
        <begin position="124"/>
        <end position="153"/>
    </location>
</feature>
<feature type="compositionally biased region" description="Polar residues" evidence="1">
    <location>
        <begin position="124"/>
        <end position="134"/>
    </location>
</feature>
<reference evidence="2 3" key="1">
    <citation type="submission" date="2014-04" db="EMBL/GenBank/DDBJ databases">
        <authorList>
            <consortium name="DOE Joint Genome Institute"/>
            <person name="Kuo A."/>
            <person name="Martino E."/>
            <person name="Perotto S."/>
            <person name="Kohler A."/>
            <person name="Nagy L.G."/>
            <person name="Floudas D."/>
            <person name="Copeland A."/>
            <person name="Barry K.W."/>
            <person name="Cichocki N."/>
            <person name="Veneault-Fourrey C."/>
            <person name="LaButti K."/>
            <person name="Lindquist E.A."/>
            <person name="Lipzen A."/>
            <person name="Lundell T."/>
            <person name="Morin E."/>
            <person name="Murat C."/>
            <person name="Sun H."/>
            <person name="Tunlid A."/>
            <person name="Henrissat B."/>
            <person name="Grigoriev I.V."/>
            <person name="Hibbett D.S."/>
            <person name="Martin F."/>
            <person name="Nordberg H.P."/>
            <person name="Cantor M.N."/>
            <person name="Hua S.X."/>
        </authorList>
    </citation>
    <scope>NUCLEOTIDE SEQUENCE [LARGE SCALE GENOMIC DNA]</scope>
    <source>
        <strain evidence="2 3">Zn</strain>
    </source>
</reference>
<dbReference type="EMBL" id="KN832904">
    <property type="protein sequence ID" value="KIM92851.1"/>
    <property type="molecule type" value="Genomic_DNA"/>
</dbReference>
<dbReference type="PANTHER" id="PTHR39607:SF3">
    <property type="entry name" value="BZIP DOMAIN-CONTAINING PROTEIN"/>
    <property type="match status" value="1"/>
</dbReference>
<dbReference type="CDD" id="cd14688">
    <property type="entry name" value="bZIP_YAP"/>
    <property type="match status" value="1"/>
</dbReference>
<feature type="compositionally biased region" description="Polar residues" evidence="1">
    <location>
        <begin position="143"/>
        <end position="153"/>
    </location>
</feature>
<evidence type="ECO:0000256" key="1">
    <source>
        <dbReference type="SAM" id="MobiDB-lite"/>
    </source>
</evidence>
<gene>
    <name evidence="2" type="ORF">OIDMADRAFT_21647</name>
</gene>
<dbReference type="InParanoid" id="A0A0C3GQR9"/>
<dbReference type="HOGENOM" id="CLU_1717627_0_0_1"/>
<evidence type="ECO:0000313" key="2">
    <source>
        <dbReference type="EMBL" id="KIM92851.1"/>
    </source>
</evidence>
<dbReference type="AlphaFoldDB" id="A0A0C3GQR9"/>
<keyword evidence="3" id="KW-1185">Reference proteome</keyword>
<dbReference type="PANTHER" id="PTHR39607">
    <property type="entry name" value="XANTHOCILLIN BIOSYNTHESIS CLUSTER TRANSCRIPTION FACTOR XANC-RELATED"/>
    <property type="match status" value="1"/>
</dbReference>
<feature type="region of interest" description="Disordered" evidence="1">
    <location>
        <begin position="1"/>
        <end position="62"/>
    </location>
</feature>
<evidence type="ECO:0000313" key="3">
    <source>
        <dbReference type="Proteomes" id="UP000054321"/>
    </source>
</evidence>
<name>A0A0C3GQR9_OIDMZ</name>
<organism evidence="2 3">
    <name type="scientific">Oidiodendron maius (strain Zn)</name>
    <dbReference type="NCBI Taxonomy" id="913774"/>
    <lineage>
        <taxon>Eukaryota</taxon>
        <taxon>Fungi</taxon>
        <taxon>Dikarya</taxon>
        <taxon>Ascomycota</taxon>
        <taxon>Pezizomycotina</taxon>
        <taxon>Leotiomycetes</taxon>
        <taxon>Leotiomycetes incertae sedis</taxon>
        <taxon>Myxotrichaceae</taxon>
        <taxon>Oidiodendron</taxon>
    </lineage>
</organism>
<dbReference type="OrthoDB" id="194358at2759"/>
<reference evidence="3" key="2">
    <citation type="submission" date="2015-01" db="EMBL/GenBank/DDBJ databases">
        <title>Evolutionary Origins and Diversification of the Mycorrhizal Mutualists.</title>
        <authorList>
            <consortium name="DOE Joint Genome Institute"/>
            <consortium name="Mycorrhizal Genomics Consortium"/>
            <person name="Kohler A."/>
            <person name="Kuo A."/>
            <person name="Nagy L.G."/>
            <person name="Floudas D."/>
            <person name="Copeland A."/>
            <person name="Barry K.W."/>
            <person name="Cichocki N."/>
            <person name="Veneault-Fourrey C."/>
            <person name="LaButti K."/>
            <person name="Lindquist E.A."/>
            <person name="Lipzen A."/>
            <person name="Lundell T."/>
            <person name="Morin E."/>
            <person name="Murat C."/>
            <person name="Riley R."/>
            <person name="Ohm R."/>
            <person name="Sun H."/>
            <person name="Tunlid A."/>
            <person name="Henrissat B."/>
            <person name="Grigoriev I.V."/>
            <person name="Hibbett D.S."/>
            <person name="Martin F."/>
        </authorList>
    </citation>
    <scope>NUCLEOTIDE SEQUENCE [LARGE SCALE GENOMIC DNA]</scope>
    <source>
        <strain evidence="3">Zn</strain>
    </source>
</reference>
<feature type="compositionally biased region" description="Polar residues" evidence="1">
    <location>
        <begin position="1"/>
        <end position="19"/>
    </location>
</feature>
<protein>
    <recommendedName>
        <fullName evidence="4">BZIP domain-containing protein</fullName>
    </recommendedName>
</protein>
<feature type="non-terminal residue" evidence="2">
    <location>
        <position position="153"/>
    </location>
</feature>
<sequence>MPPTSPSVNAAEQWNSLSSAAERRKVQNRISQRLHRKKMKARREEAEFASRHAETSSLESMKQIWRDTPSLDNSQKQIENTTQANSHTCSEMPSIVNIGGNQQSAFNQSIAKYGLQLPLFQPALQDQTDQTPSLSYADFSLSPDPSTSFQELL</sequence>
<accession>A0A0C3GQR9</accession>
<proteinExistence type="predicted"/>
<dbReference type="InterPro" id="IPR052635">
    <property type="entry name" value="Sec_Metab_Biosynth_Reg"/>
</dbReference>
<dbReference type="Proteomes" id="UP000054321">
    <property type="component" value="Unassembled WGS sequence"/>
</dbReference>
<feature type="compositionally biased region" description="Basic and acidic residues" evidence="1">
    <location>
        <begin position="42"/>
        <end position="54"/>
    </location>
</feature>
<feature type="compositionally biased region" description="Basic residues" evidence="1">
    <location>
        <begin position="32"/>
        <end position="41"/>
    </location>
</feature>
<evidence type="ECO:0008006" key="4">
    <source>
        <dbReference type="Google" id="ProtNLM"/>
    </source>
</evidence>